<dbReference type="GO" id="GO:0006355">
    <property type="term" value="P:regulation of DNA-templated transcription"/>
    <property type="evidence" value="ECO:0007669"/>
    <property type="project" value="InterPro"/>
</dbReference>
<comment type="caution">
    <text evidence="2">The sequence shown here is derived from an EMBL/GenBank/DDBJ whole genome shotgun (WGS) entry which is preliminary data.</text>
</comment>
<evidence type="ECO:0000313" key="3">
    <source>
        <dbReference type="Proteomes" id="UP000215377"/>
    </source>
</evidence>
<organism evidence="2 3">
    <name type="scientific">Marinibacterium profundimaris</name>
    <dbReference type="NCBI Taxonomy" id="1679460"/>
    <lineage>
        <taxon>Bacteria</taxon>
        <taxon>Pseudomonadati</taxon>
        <taxon>Pseudomonadota</taxon>
        <taxon>Alphaproteobacteria</taxon>
        <taxon>Rhodobacterales</taxon>
        <taxon>Paracoccaceae</taxon>
        <taxon>Marinibacterium</taxon>
    </lineage>
</organism>
<dbReference type="EMBL" id="AQQR01000003">
    <property type="protein sequence ID" value="OWU74983.1"/>
    <property type="molecule type" value="Genomic_DNA"/>
</dbReference>
<keyword evidence="3" id="KW-1185">Reference proteome</keyword>
<dbReference type="GO" id="GO:0003677">
    <property type="term" value="F:DNA binding"/>
    <property type="evidence" value="ECO:0007669"/>
    <property type="project" value="InterPro"/>
</dbReference>
<proteinExistence type="predicted"/>
<dbReference type="Pfam" id="PF13411">
    <property type="entry name" value="MerR_1"/>
    <property type="match status" value="1"/>
</dbReference>
<gene>
    <name evidence="2" type="ORF">ATO3_10595</name>
</gene>
<dbReference type="AlphaFoldDB" id="A0A225NM22"/>
<dbReference type="Gene3D" id="1.10.1660.10">
    <property type="match status" value="1"/>
</dbReference>
<sequence length="110" mass="12636">MRLDERSVVARIDRLTLRDLRAWMREGWVLPAQGETGPEFDDLDVARLRLLCDLRKDMALPPDVMPTVLTLIDHLNRTRRDLHVLAEALDAQPADVRRAVVATVRSRMPD</sequence>
<accession>A0A225NM22</accession>
<evidence type="ECO:0000259" key="1">
    <source>
        <dbReference type="Pfam" id="PF13411"/>
    </source>
</evidence>
<name>A0A225NM22_9RHOB</name>
<dbReference type="InterPro" id="IPR000551">
    <property type="entry name" value="MerR-type_HTH_dom"/>
</dbReference>
<dbReference type="OrthoDB" id="9800876at2"/>
<feature type="domain" description="HTH merR-type" evidence="1">
    <location>
        <begin position="9"/>
        <end position="56"/>
    </location>
</feature>
<protein>
    <recommendedName>
        <fullName evidence="1">HTH merR-type domain-containing protein</fullName>
    </recommendedName>
</protein>
<reference evidence="2 3" key="1">
    <citation type="submission" date="2013-04" db="EMBL/GenBank/DDBJ databases">
        <title>Oceanicola sp. 22II1-22F33 Genome Sequencing.</title>
        <authorList>
            <person name="Lai Q."/>
            <person name="Li G."/>
            <person name="Shao Z."/>
        </authorList>
    </citation>
    <scope>NUCLEOTIDE SEQUENCE [LARGE SCALE GENOMIC DNA]</scope>
    <source>
        <strain evidence="2 3">22II1-22F33</strain>
    </source>
</reference>
<dbReference type="Proteomes" id="UP000215377">
    <property type="component" value="Unassembled WGS sequence"/>
</dbReference>
<evidence type="ECO:0000313" key="2">
    <source>
        <dbReference type="EMBL" id="OWU74983.1"/>
    </source>
</evidence>
<dbReference type="RefSeq" id="WP_088649812.1">
    <property type="nucleotide sequence ID" value="NZ_AQQR01000003.1"/>
</dbReference>